<dbReference type="Pfam" id="PF01498">
    <property type="entry name" value="HTH_Tnp_Tc3_2"/>
    <property type="match status" value="1"/>
</dbReference>
<evidence type="ECO:0000313" key="2">
    <source>
        <dbReference type="EMBL" id="CAF1616975.1"/>
    </source>
</evidence>
<comment type="caution">
    <text evidence="2">The sequence shown here is derived from an EMBL/GenBank/DDBJ whole genome shotgun (WGS) entry which is preliminary data.</text>
</comment>
<evidence type="ECO:0000259" key="1">
    <source>
        <dbReference type="Pfam" id="PF01498"/>
    </source>
</evidence>
<dbReference type="GO" id="GO:0003677">
    <property type="term" value="F:DNA binding"/>
    <property type="evidence" value="ECO:0007669"/>
    <property type="project" value="InterPro"/>
</dbReference>
<protein>
    <recommendedName>
        <fullName evidence="1">Transposase Tc1-like domain-containing protein</fullName>
    </recommendedName>
</protein>
<dbReference type="OrthoDB" id="4843387at2759"/>
<dbReference type="Gene3D" id="3.30.420.10">
    <property type="entry name" value="Ribonuclease H-like superfamily/Ribonuclease H"/>
    <property type="match status" value="1"/>
</dbReference>
<gene>
    <name evidence="2" type="ORF">GPM918_LOCUS43490</name>
    <name evidence="3" type="ORF">SRO942_LOCUS44992</name>
</gene>
<dbReference type="EMBL" id="CAJOBC010106579">
    <property type="protein sequence ID" value="CAF4504304.1"/>
    <property type="molecule type" value="Genomic_DNA"/>
</dbReference>
<dbReference type="PANTHER" id="PTHR23022">
    <property type="entry name" value="TRANSPOSABLE ELEMENT-RELATED"/>
    <property type="match status" value="1"/>
</dbReference>
<feature type="domain" description="Transposase Tc1-like" evidence="1">
    <location>
        <begin position="41"/>
        <end position="108"/>
    </location>
</feature>
<dbReference type="InterPro" id="IPR036397">
    <property type="entry name" value="RNaseH_sf"/>
</dbReference>
<dbReference type="InterPro" id="IPR052338">
    <property type="entry name" value="Transposase_5"/>
</dbReference>
<keyword evidence="4" id="KW-1185">Reference proteome</keyword>
<dbReference type="AlphaFoldDB" id="A0A816BWM7"/>
<reference evidence="2" key="1">
    <citation type="submission" date="2021-02" db="EMBL/GenBank/DDBJ databases">
        <authorList>
            <person name="Nowell W R."/>
        </authorList>
    </citation>
    <scope>NUCLEOTIDE SEQUENCE</scope>
</reference>
<dbReference type="Proteomes" id="UP000681722">
    <property type="component" value="Unassembled WGS sequence"/>
</dbReference>
<evidence type="ECO:0000313" key="4">
    <source>
        <dbReference type="Proteomes" id="UP000663829"/>
    </source>
</evidence>
<dbReference type="InterPro" id="IPR002492">
    <property type="entry name" value="Transposase_Tc1-like"/>
</dbReference>
<dbReference type="InterPro" id="IPR009057">
    <property type="entry name" value="Homeodomain-like_sf"/>
</dbReference>
<sequence>MLVGKSTVQMIVQKYQKLKTVKTLSDRGRKRKTSKEADELIVKKLAADRRKSSKVIRQDVATELGVTISERTTRRRLNEAGYYGQVARKKPLTKQSHRLKRLGYSYTYSTKKTKFWEAVIWSDEAKFNLFKSDGKIMVWRAVGEVFSPVCTVPTIAHGGGNLKVWGCKVQLMQTYSGIYF</sequence>
<dbReference type="GO" id="GO:0015074">
    <property type="term" value="P:DNA integration"/>
    <property type="evidence" value="ECO:0007669"/>
    <property type="project" value="InterPro"/>
</dbReference>
<proteinExistence type="predicted"/>
<evidence type="ECO:0000313" key="3">
    <source>
        <dbReference type="EMBL" id="CAF4504304.1"/>
    </source>
</evidence>
<dbReference type="SUPFAM" id="SSF46689">
    <property type="entry name" value="Homeodomain-like"/>
    <property type="match status" value="1"/>
</dbReference>
<dbReference type="EMBL" id="CAJNOQ010039596">
    <property type="protein sequence ID" value="CAF1616975.1"/>
    <property type="molecule type" value="Genomic_DNA"/>
</dbReference>
<dbReference type="PANTHER" id="PTHR23022:SF135">
    <property type="entry name" value="SI:DKEY-77F5.3"/>
    <property type="match status" value="1"/>
</dbReference>
<dbReference type="GO" id="GO:0006313">
    <property type="term" value="P:DNA transposition"/>
    <property type="evidence" value="ECO:0007669"/>
    <property type="project" value="InterPro"/>
</dbReference>
<accession>A0A816BWM7</accession>
<organism evidence="2 4">
    <name type="scientific">Didymodactylos carnosus</name>
    <dbReference type="NCBI Taxonomy" id="1234261"/>
    <lineage>
        <taxon>Eukaryota</taxon>
        <taxon>Metazoa</taxon>
        <taxon>Spiralia</taxon>
        <taxon>Gnathifera</taxon>
        <taxon>Rotifera</taxon>
        <taxon>Eurotatoria</taxon>
        <taxon>Bdelloidea</taxon>
        <taxon>Philodinida</taxon>
        <taxon>Philodinidae</taxon>
        <taxon>Didymodactylos</taxon>
    </lineage>
</organism>
<name>A0A816BWM7_9BILA</name>
<dbReference type="Proteomes" id="UP000663829">
    <property type="component" value="Unassembled WGS sequence"/>
</dbReference>